<keyword evidence="2" id="KW-1185">Reference proteome</keyword>
<evidence type="ECO:0000313" key="1">
    <source>
        <dbReference type="EMBL" id="KAL2644653.1"/>
    </source>
</evidence>
<accession>A0ABD1ZA13</accession>
<sequence>MEVLNFLQVFNDNNIYFGLHPSSGLDMDGLGDAGTGGGQGLRDPNVGDGTFHERVCSKTARHGAAGIQKRGIQQAHQGLRACM</sequence>
<name>A0ABD1ZA13_9MARC</name>
<dbReference type="AlphaFoldDB" id="A0ABD1ZA13"/>
<organism evidence="1 2">
    <name type="scientific">Riccia fluitans</name>
    <dbReference type="NCBI Taxonomy" id="41844"/>
    <lineage>
        <taxon>Eukaryota</taxon>
        <taxon>Viridiplantae</taxon>
        <taxon>Streptophyta</taxon>
        <taxon>Embryophyta</taxon>
        <taxon>Marchantiophyta</taxon>
        <taxon>Marchantiopsida</taxon>
        <taxon>Marchantiidae</taxon>
        <taxon>Marchantiales</taxon>
        <taxon>Ricciaceae</taxon>
        <taxon>Riccia</taxon>
    </lineage>
</organism>
<protein>
    <submittedName>
        <fullName evidence="1">Uncharacterized protein</fullName>
    </submittedName>
</protein>
<dbReference type="EMBL" id="JBHFFA010000002">
    <property type="protein sequence ID" value="KAL2644653.1"/>
    <property type="molecule type" value="Genomic_DNA"/>
</dbReference>
<gene>
    <name evidence="1" type="ORF">R1flu_012240</name>
</gene>
<comment type="caution">
    <text evidence="1">The sequence shown here is derived from an EMBL/GenBank/DDBJ whole genome shotgun (WGS) entry which is preliminary data.</text>
</comment>
<reference evidence="1 2" key="1">
    <citation type="submission" date="2024-09" db="EMBL/GenBank/DDBJ databases">
        <title>Chromosome-scale assembly of Riccia fluitans.</title>
        <authorList>
            <person name="Paukszto L."/>
            <person name="Sawicki J."/>
            <person name="Karawczyk K."/>
            <person name="Piernik-Szablinska J."/>
            <person name="Szczecinska M."/>
            <person name="Mazdziarz M."/>
        </authorList>
    </citation>
    <scope>NUCLEOTIDE SEQUENCE [LARGE SCALE GENOMIC DNA]</scope>
    <source>
        <strain evidence="1">Rf_01</strain>
        <tissue evidence="1">Aerial parts of the thallus</tissue>
    </source>
</reference>
<evidence type="ECO:0000313" key="2">
    <source>
        <dbReference type="Proteomes" id="UP001605036"/>
    </source>
</evidence>
<proteinExistence type="predicted"/>
<dbReference type="Proteomes" id="UP001605036">
    <property type="component" value="Unassembled WGS sequence"/>
</dbReference>